<keyword evidence="2" id="KW-1185">Reference proteome</keyword>
<evidence type="ECO:0008006" key="3">
    <source>
        <dbReference type="Google" id="ProtNLM"/>
    </source>
</evidence>
<dbReference type="Proteomes" id="UP000035740">
    <property type="component" value="Unassembled WGS sequence"/>
</dbReference>
<dbReference type="AlphaFoldDB" id="A0A0J7YNK0"/>
<gene>
    <name evidence="1" type="ORF">BVRB_038890</name>
</gene>
<organism evidence="1 2">
    <name type="scientific">Beta vulgaris subsp. vulgaris</name>
    <name type="common">Beet</name>
    <dbReference type="NCBI Taxonomy" id="3555"/>
    <lineage>
        <taxon>Eukaryota</taxon>
        <taxon>Viridiplantae</taxon>
        <taxon>Streptophyta</taxon>
        <taxon>Embryophyta</taxon>
        <taxon>Tracheophyta</taxon>
        <taxon>Spermatophyta</taxon>
        <taxon>Magnoliopsida</taxon>
        <taxon>eudicotyledons</taxon>
        <taxon>Gunneridae</taxon>
        <taxon>Pentapetalae</taxon>
        <taxon>Caryophyllales</taxon>
        <taxon>Chenopodiaceae</taxon>
        <taxon>Betoideae</taxon>
        <taxon>Beta</taxon>
    </lineage>
</organism>
<name>A0A0J7YNK0_BETVV</name>
<sequence length="197" mass="22102">GNASSPGNAQTLSSFESVFMSFMHQQQQTNNLMMQLLQRFTTEPKAEKPTVSSPPPPTPVKSVYISPSELPKFGESISSDDAFRYLGTSDAKNLSDDDRLIVRAFKFLSFCARFTKLTYLLPEEVRLQHLYCCLVGQAQDRAVIDEASSSEELLDHLASWYASSTDPRALEDVLRQKLELSSPFPNESLSDYISRFS</sequence>
<accession>A0A0J7YNK0</accession>
<feature type="non-terminal residue" evidence="1">
    <location>
        <position position="1"/>
    </location>
</feature>
<reference evidence="1 2" key="1">
    <citation type="journal article" date="2014" name="Nature">
        <title>The genome of the recently domesticated crop plant sugar beet (Beta vulgaris).</title>
        <authorList>
            <person name="Dohm J.C."/>
            <person name="Minoche A.E."/>
            <person name="Holtgrawe D."/>
            <person name="Capella-Gutierrez S."/>
            <person name="Zakrzewski F."/>
            <person name="Tafer H."/>
            <person name="Rupp O."/>
            <person name="Sorensen T.R."/>
            <person name="Stracke R."/>
            <person name="Reinhardt R."/>
            <person name="Goesmann A."/>
            <person name="Kraft T."/>
            <person name="Schulz B."/>
            <person name="Stadler P.F."/>
            <person name="Schmidt T."/>
            <person name="Gabaldon T."/>
            <person name="Lehrach H."/>
            <person name="Weisshaar B."/>
            <person name="Himmelbauer H."/>
        </authorList>
    </citation>
    <scope>NUCLEOTIDE SEQUENCE [LARGE SCALE GENOMIC DNA]</scope>
    <source>
        <tissue evidence="1">Taproot</tissue>
    </source>
</reference>
<evidence type="ECO:0000313" key="1">
    <source>
        <dbReference type="EMBL" id="KMS65152.1"/>
    </source>
</evidence>
<proteinExistence type="predicted"/>
<dbReference type="EMBL" id="KQ113822">
    <property type="protein sequence ID" value="KMS65152.1"/>
    <property type="molecule type" value="Genomic_DNA"/>
</dbReference>
<feature type="non-terminal residue" evidence="1">
    <location>
        <position position="197"/>
    </location>
</feature>
<dbReference type="Gramene" id="KMS65152">
    <property type="protein sequence ID" value="KMS65152"/>
    <property type="gene ID" value="BVRB_038890"/>
</dbReference>
<evidence type="ECO:0000313" key="2">
    <source>
        <dbReference type="Proteomes" id="UP000035740"/>
    </source>
</evidence>
<protein>
    <recommendedName>
        <fullName evidence="3">Retrotransposon gag domain-containing protein</fullName>
    </recommendedName>
</protein>